<protein>
    <submittedName>
        <fullName evidence="1">Immunity protein 49</fullName>
    </submittedName>
</protein>
<dbReference type="STRING" id="419479.SAMN04488563_1026"/>
<dbReference type="RefSeq" id="WP_052762165.1">
    <property type="nucleotide sequence ID" value="NZ_KQ061220.1"/>
</dbReference>
<proteinExistence type="predicted"/>
<dbReference type="Proteomes" id="UP000182977">
    <property type="component" value="Chromosome I"/>
</dbReference>
<name>A0A1H2HGE3_9ACTN</name>
<accession>A0A1H2HGE3</accession>
<organism evidence="1 2">
    <name type="scientific">Jiangella alkaliphila</name>
    <dbReference type="NCBI Taxonomy" id="419479"/>
    <lineage>
        <taxon>Bacteria</taxon>
        <taxon>Bacillati</taxon>
        <taxon>Actinomycetota</taxon>
        <taxon>Actinomycetes</taxon>
        <taxon>Jiangellales</taxon>
        <taxon>Jiangellaceae</taxon>
        <taxon>Jiangella</taxon>
    </lineage>
</organism>
<dbReference type="OrthoDB" id="3476420at2"/>
<dbReference type="AlphaFoldDB" id="A0A1H2HGE3"/>
<sequence length="288" mass="29838">MADVVEGHRPSRSPEELAAQLADRAEELEPLTASLPDRPGNLVELGAEALAVAGLRTLLDGDVATPLRIAARAVAAAGVLLGLDAPLQVALGGPGPVTLPLLAARPVGLGPRSLVQATHAALATRDTVALELFAAVPIERTAREPVSAEEAAYGLAHARGLQLLLRGDAAGNDLLLEALQGCTDGGLHPAARDYALFLVSPEIELTLGHLQPGGDQFDQSLRNALTLHRRYWTEVEANPGEPQDNDPAGFIALGPLAWAALRHDHGLPSAVRSDYLPASVIAGSAPAP</sequence>
<keyword evidence="2" id="KW-1185">Reference proteome</keyword>
<evidence type="ECO:0000313" key="2">
    <source>
        <dbReference type="Proteomes" id="UP000182977"/>
    </source>
</evidence>
<reference evidence="2" key="1">
    <citation type="submission" date="2016-10" db="EMBL/GenBank/DDBJ databases">
        <authorList>
            <person name="Varghese N."/>
            <person name="Submissions S."/>
        </authorList>
    </citation>
    <scope>NUCLEOTIDE SEQUENCE [LARGE SCALE GENOMIC DNA]</scope>
    <source>
        <strain evidence="2">DSM 45079</strain>
    </source>
</reference>
<evidence type="ECO:0000313" key="1">
    <source>
        <dbReference type="EMBL" id="SDU30876.1"/>
    </source>
</evidence>
<gene>
    <name evidence="1" type="ORF">SAMN04488563_1026</name>
</gene>
<dbReference type="InterPro" id="IPR029074">
    <property type="entry name" value="Imm49"/>
</dbReference>
<dbReference type="Pfam" id="PF15575">
    <property type="entry name" value="Imm49"/>
    <property type="match status" value="1"/>
</dbReference>
<dbReference type="EMBL" id="LT629791">
    <property type="protein sequence ID" value="SDU30876.1"/>
    <property type="molecule type" value="Genomic_DNA"/>
</dbReference>